<protein>
    <submittedName>
        <fullName evidence="1">DUF4230 domain-containing protein</fullName>
    </submittedName>
</protein>
<reference evidence="1 2" key="1">
    <citation type="submission" date="2020-03" db="EMBL/GenBank/DDBJ databases">
        <title>Two novel Motilibacter sp.</title>
        <authorList>
            <person name="Liu S."/>
        </authorList>
    </citation>
    <scope>NUCLEOTIDE SEQUENCE [LARGE SCALE GENOMIC DNA]</scope>
    <source>
        <strain evidence="1 2">E257</strain>
    </source>
</reference>
<evidence type="ECO:0000313" key="1">
    <source>
        <dbReference type="EMBL" id="NHC15062.1"/>
    </source>
</evidence>
<dbReference type="Proteomes" id="UP000800981">
    <property type="component" value="Unassembled WGS sequence"/>
</dbReference>
<organism evidence="1 2">
    <name type="scientific">Motilibacter deserti</name>
    <dbReference type="NCBI Taxonomy" id="2714956"/>
    <lineage>
        <taxon>Bacteria</taxon>
        <taxon>Bacillati</taxon>
        <taxon>Actinomycetota</taxon>
        <taxon>Actinomycetes</taxon>
        <taxon>Motilibacterales</taxon>
        <taxon>Motilibacteraceae</taxon>
        <taxon>Motilibacter</taxon>
    </lineage>
</organism>
<sequence length="233" mass="24662">MAAVVFSSSARRARSGFRLGAFAVLALVVAAVLLAALRGIGLWGGLSNPFASTTVDRSGPAIVKALEDLNQYTGARANYEQIVEIEKDYKYVPSFVAGQRTLFTAAGSVDGIVDFDKIGGDAVSVSEDGKSVTVTLPHAHRGEARLDAERSHVVSRERGVVDRSLSALSDGGNDSEFYSLGQQKLAAAAAADQDLLPRTEENTRQMLTQLIKALGYEQVTVNFTDSASPAPSL</sequence>
<comment type="caution">
    <text evidence="1">The sequence shown here is derived from an EMBL/GenBank/DDBJ whole genome shotgun (WGS) entry which is preliminary data.</text>
</comment>
<dbReference type="RefSeq" id="WP_166283181.1">
    <property type="nucleotide sequence ID" value="NZ_JAANNP010000015.1"/>
</dbReference>
<gene>
    <name evidence="1" type="ORF">G9H71_14835</name>
</gene>
<dbReference type="InterPro" id="IPR025324">
    <property type="entry name" value="DUF4230"/>
</dbReference>
<dbReference type="Pfam" id="PF14014">
    <property type="entry name" value="DUF4230"/>
    <property type="match status" value="1"/>
</dbReference>
<dbReference type="EMBL" id="JAANNP010000015">
    <property type="protein sequence ID" value="NHC15062.1"/>
    <property type="molecule type" value="Genomic_DNA"/>
</dbReference>
<name>A0ABX0GZT5_9ACTN</name>
<proteinExistence type="predicted"/>
<accession>A0ABX0GZT5</accession>
<keyword evidence="2" id="KW-1185">Reference proteome</keyword>
<evidence type="ECO:0000313" key="2">
    <source>
        <dbReference type="Proteomes" id="UP000800981"/>
    </source>
</evidence>